<dbReference type="AlphaFoldDB" id="A0A840V3I0"/>
<evidence type="ECO:0000256" key="1">
    <source>
        <dbReference type="SAM" id="MobiDB-lite"/>
    </source>
</evidence>
<dbReference type="Proteomes" id="UP000557717">
    <property type="component" value="Unassembled WGS sequence"/>
</dbReference>
<proteinExistence type="predicted"/>
<dbReference type="RefSeq" id="WP_184020233.1">
    <property type="nucleotide sequence ID" value="NZ_JACHFD010000016.1"/>
</dbReference>
<name>A0A840V3I0_9BACT</name>
<gene>
    <name evidence="2" type="ORF">HNR46_003105</name>
</gene>
<evidence type="ECO:0000313" key="2">
    <source>
        <dbReference type="EMBL" id="MBB5352857.1"/>
    </source>
</evidence>
<dbReference type="PROSITE" id="PS51257">
    <property type="entry name" value="PROKAR_LIPOPROTEIN"/>
    <property type="match status" value="1"/>
</dbReference>
<reference evidence="2 3" key="1">
    <citation type="submission" date="2020-08" db="EMBL/GenBank/DDBJ databases">
        <title>Genomic Encyclopedia of Type Strains, Phase IV (KMG-IV): sequencing the most valuable type-strain genomes for metagenomic binning, comparative biology and taxonomic classification.</title>
        <authorList>
            <person name="Goeker M."/>
        </authorList>
    </citation>
    <scope>NUCLEOTIDE SEQUENCE [LARGE SCALE GENOMIC DNA]</scope>
    <source>
        <strain evidence="2 3">YC6886</strain>
    </source>
</reference>
<evidence type="ECO:0000313" key="3">
    <source>
        <dbReference type="Proteomes" id="UP000557717"/>
    </source>
</evidence>
<sequence length="61" mass="6686">MKLFCLLAAAAAFSAVSCERHDWEETKILHEAHGAHGHDEHAEHAEHGEEGHAGEHAEEAH</sequence>
<dbReference type="EMBL" id="JACHFD010000016">
    <property type="protein sequence ID" value="MBB5352857.1"/>
    <property type="molecule type" value="Genomic_DNA"/>
</dbReference>
<protein>
    <submittedName>
        <fullName evidence="2">Uncharacterized protein</fullName>
    </submittedName>
</protein>
<organism evidence="2 3">
    <name type="scientific">Haloferula luteola</name>
    <dbReference type="NCBI Taxonomy" id="595692"/>
    <lineage>
        <taxon>Bacteria</taxon>
        <taxon>Pseudomonadati</taxon>
        <taxon>Verrucomicrobiota</taxon>
        <taxon>Verrucomicrobiia</taxon>
        <taxon>Verrucomicrobiales</taxon>
        <taxon>Verrucomicrobiaceae</taxon>
        <taxon>Haloferula</taxon>
    </lineage>
</organism>
<accession>A0A840V3I0</accession>
<feature type="region of interest" description="Disordered" evidence="1">
    <location>
        <begin position="30"/>
        <end position="61"/>
    </location>
</feature>
<comment type="caution">
    <text evidence="2">The sequence shown here is derived from an EMBL/GenBank/DDBJ whole genome shotgun (WGS) entry which is preliminary data.</text>
</comment>
<keyword evidence="3" id="KW-1185">Reference proteome</keyword>